<gene>
    <name evidence="1" type="ORF">KDK_70910</name>
</gene>
<comment type="caution">
    <text evidence="1">The sequence shown here is derived from an EMBL/GenBank/DDBJ whole genome shotgun (WGS) entry which is preliminary data.</text>
</comment>
<reference evidence="2" key="1">
    <citation type="submission" date="2018-12" db="EMBL/GenBank/DDBJ databases">
        <title>Tengunoibacter tsumagoiensis gen. nov., sp. nov., Dictyobacter kobayashii sp. nov., D. alpinus sp. nov., and D. joshuensis sp. nov. and description of Dictyobacteraceae fam. nov. within the order Ktedonobacterales isolated from Tengu-no-mugimeshi.</title>
        <authorList>
            <person name="Wang C.M."/>
            <person name="Zheng Y."/>
            <person name="Sakai Y."/>
            <person name="Toyoda A."/>
            <person name="Minakuchi Y."/>
            <person name="Abe K."/>
            <person name="Yokota A."/>
            <person name="Yabe S."/>
        </authorList>
    </citation>
    <scope>NUCLEOTIDE SEQUENCE [LARGE SCALE GENOMIC DNA]</scope>
    <source>
        <strain evidence="2">Uno11</strain>
    </source>
</reference>
<accession>A0A402AVY4</accession>
<keyword evidence="2" id="KW-1185">Reference proteome</keyword>
<dbReference type="AlphaFoldDB" id="A0A402AVY4"/>
<sequence length="80" mass="8982">MSEIAQLRQQIELELVAMRRGLSGLSCGSARHAFIHARMDRIGEWQDSLAHHLGENDATMVVCELYIQAMEERDCLVGAI</sequence>
<dbReference type="EMBL" id="BIFS01000002">
    <property type="protein sequence ID" value="GCE23291.1"/>
    <property type="molecule type" value="Genomic_DNA"/>
</dbReference>
<dbReference type="OrthoDB" id="165009at2"/>
<evidence type="ECO:0000313" key="1">
    <source>
        <dbReference type="EMBL" id="GCE23291.1"/>
    </source>
</evidence>
<evidence type="ECO:0000313" key="2">
    <source>
        <dbReference type="Proteomes" id="UP000287188"/>
    </source>
</evidence>
<protein>
    <submittedName>
        <fullName evidence="1">Uncharacterized protein</fullName>
    </submittedName>
</protein>
<dbReference type="Proteomes" id="UP000287188">
    <property type="component" value="Unassembled WGS sequence"/>
</dbReference>
<dbReference type="RefSeq" id="WP_126556753.1">
    <property type="nucleotide sequence ID" value="NZ_BIFS01000002.1"/>
</dbReference>
<proteinExistence type="predicted"/>
<name>A0A402AVY4_9CHLR</name>
<organism evidence="1 2">
    <name type="scientific">Dictyobacter kobayashii</name>
    <dbReference type="NCBI Taxonomy" id="2014872"/>
    <lineage>
        <taxon>Bacteria</taxon>
        <taxon>Bacillati</taxon>
        <taxon>Chloroflexota</taxon>
        <taxon>Ktedonobacteria</taxon>
        <taxon>Ktedonobacterales</taxon>
        <taxon>Dictyobacteraceae</taxon>
        <taxon>Dictyobacter</taxon>
    </lineage>
</organism>